<keyword evidence="2" id="KW-1185">Reference proteome</keyword>
<dbReference type="Gene3D" id="1.25.40.10">
    <property type="entry name" value="Tetratricopeptide repeat domain"/>
    <property type="match status" value="1"/>
</dbReference>
<reference evidence="1 2" key="1">
    <citation type="submission" date="2020-08" db="EMBL/GenBank/DDBJ databases">
        <title>Genomic Encyclopedia of Type Strains, Phase III (KMG-III): the genomes of soil and plant-associated and newly described type strains.</title>
        <authorList>
            <person name="Whitman W."/>
        </authorList>
    </citation>
    <scope>NUCLEOTIDE SEQUENCE [LARGE SCALE GENOMIC DNA]</scope>
    <source>
        <strain evidence="1 2">CECT 8960</strain>
    </source>
</reference>
<dbReference type="EMBL" id="JACHJQ010000004">
    <property type="protein sequence ID" value="MBB4907589.1"/>
    <property type="molecule type" value="Genomic_DNA"/>
</dbReference>
<organism evidence="1 2">
    <name type="scientific">Actinophytocola algeriensis</name>
    <dbReference type="NCBI Taxonomy" id="1768010"/>
    <lineage>
        <taxon>Bacteria</taxon>
        <taxon>Bacillati</taxon>
        <taxon>Actinomycetota</taxon>
        <taxon>Actinomycetes</taxon>
        <taxon>Pseudonocardiales</taxon>
        <taxon>Pseudonocardiaceae</taxon>
    </lineage>
</organism>
<dbReference type="InterPro" id="IPR011990">
    <property type="entry name" value="TPR-like_helical_dom_sf"/>
</dbReference>
<evidence type="ECO:0000313" key="1">
    <source>
        <dbReference type="EMBL" id="MBB4907589.1"/>
    </source>
</evidence>
<dbReference type="AlphaFoldDB" id="A0A7W7VEX7"/>
<name>A0A7W7VEX7_9PSEU</name>
<dbReference type="SUPFAM" id="SSF48452">
    <property type="entry name" value="TPR-like"/>
    <property type="match status" value="1"/>
</dbReference>
<proteinExistence type="predicted"/>
<accession>A0A7W7VEX7</accession>
<gene>
    <name evidence="1" type="ORF">FHR82_003831</name>
</gene>
<dbReference type="NCBIfam" id="TIGR04267">
    <property type="entry name" value="mod_HExxH"/>
    <property type="match status" value="1"/>
</dbReference>
<comment type="caution">
    <text evidence="1">The sequence shown here is derived from an EMBL/GenBank/DDBJ whole genome shotgun (WGS) entry which is preliminary data.</text>
</comment>
<dbReference type="RefSeq" id="WP_184811768.1">
    <property type="nucleotide sequence ID" value="NZ_JACHJQ010000004.1"/>
</dbReference>
<dbReference type="InterPro" id="IPR026337">
    <property type="entry name" value="AKG_HExxH"/>
</dbReference>
<protein>
    <submittedName>
        <fullName evidence="1">HEXXH motif-containing protein</fullName>
    </submittedName>
</protein>
<sequence>MAFLEQSQHSHRRLGLRALLDQLRANPGAVGKLVDPEVAWRTLADAEQRDPGALADILLYPAVGVWLTRALHYTRPASTGPWRELGYLNNVAAAAAVRCGVPCVIRVPVWHGAVSLPTVGHVRLPGTFPIGSVEVHSAGRESRIQVGTAMSIPLDGTNTAFAAACEHTCTSHGHTLRARLDDQDPYHGFGEPRPPADLADSDAAEWRKVLDEAWDVLALNHPAYAQELAAGLRGLVPIEPDTDTVGASSPAAFGGIRLSANGSATEFAEAMVHEMQHSKLNALLGLVQLTQDDNVRRHLAPWRDDPRPLIGVVHGIYAFTCGVEFWVRHGVLADGTETRRIDFDIAYRRLQVRRAVHTLTSSDRLTPAGMALVDAVSKRLTRCEQAPVDPALSHIVTTLVDDHRALWRLRHARPDTETVAALTAAWLDGAAPPSDLPWQSHIVAEDERRLPANRRNLLRAKAIEPETFAALARRPASLSGTTPRADAALCTGDAENAAQDYRERLRIDPDDTQAWAGLGLALRAQGRAARALLEHPEVTVAVHRRVRALDDRAPDPAALSTWLSAAL</sequence>
<dbReference type="Proteomes" id="UP000520767">
    <property type="component" value="Unassembled WGS sequence"/>
</dbReference>
<evidence type="ECO:0000313" key="2">
    <source>
        <dbReference type="Proteomes" id="UP000520767"/>
    </source>
</evidence>